<protein>
    <recommendedName>
        <fullName evidence="4">Protein NBA1</fullName>
    </recommendedName>
</protein>
<sequence length="532" mass="59133">MAMYTERSPQKVMLNSQRLSAMIDSLNDYKDDDEHILKSFKSTSPYKEIREIEQLGTPKAWEATGKMMSPGGGQSSTTSFDNRHSMISNYSGVVHEGVEVSYIVQNQGTTPPSLPALPSQKALDEQEEVVVRTIPNAKAVSRLDSTASTESATSNYSEKTKTVKSSGDQSLRLLPVNRRQMAASSIGSGNLASESGSSYYQHIKDEEKDQVLQKINSEDLTGDSAEIHNKNATTGTDSSDNYSIATSIIPPLSTSVQGKDEGSLPVRSETNSFNPTIPPRNKNRPNSRLFIRDTLDDIESQLMEQMKDPIAMTKNSAEITRTSSTTNKSDTYFSAASFQEHDDQDIHEDMENSVHVDPKNTSCEDQTYLQRPLPTVPGESGLDRDSTIRAKSSSSRKTTKDETKSNASDYEDQFEDIEDPDRVNIDQHSKNPRGPSKKISRKGQSTKKKDYKKRQEIRSFDVDTLSQLLNVTKGTLIGAEFANLGIKVEEKRALERLVDSLSRLTADMVLDPERYQEGLKRLDKATRALEGF</sequence>
<feature type="compositionally biased region" description="Acidic residues" evidence="1">
    <location>
        <begin position="409"/>
        <end position="419"/>
    </location>
</feature>
<evidence type="ECO:0000313" key="3">
    <source>
        <dbReference type="Proteomes" id="UP000509704"/>
    </source>
</evidence>
<feature type="compositionally biased region" description="Polar residues" evidence="1">
    <location>
        <begin position="182"/>
        <end position="200"/>
    </location>
</feature>
<evidence type="ECO:0008006" key="4">
    <source>
        <dbReference type="Google" id="ProtNLM"/>
    </source>
</evidence>
<reference evidence="2 3" key="1">
    <citation type="submission" date="2020-07" db="EMBL/GenBank/DDBJ databases">
        <title>The yeast mating-type switching endonuclease HO is a domesticated member of an unorthodox homing genetic element family.</title>
        <authorList>
            <person name="Coughlan A.Y."/>
            <person name="Lombardi L."/>
            <person name="Braun-Galleani S."/>
            <person name="Martos A.R."/>
            <person name="Galeote V."/>
            <person name="Bigey F."/>
            <person name="Dequin S."/>
            <person name="Byrne K.P."/>
            <person name="Wolfe K.H."/>
        </authorList>
    </citation>
    <scope>NUCLEOTIDE SEQUENCE [LARGE SCALE GENOMIC DNA]</scope>
    <source>
        <strain evidence="2 3">NRRL Y-6702</strain>
    </source>
</reference>
<keyword evidence="3" id="KW-1185">Reference proteome</keyword>
<gene>
    <name evidence="2" type="ORF">HG535_0C02900</name>
</gene>
<dbReference type="RefSeq" id="XP_037143666.1">
    <property type="nucleotide sequence ID" value="XM_037287771.1"/>
</dbReference>
<organism evidence="2 3">
    <name type="scientific">Zygotorulaspora mrakii</name>
    <name type="common">Zygosaccharomyces mrakii</name>
    <dbReference type="NCBI Taxonomy" id="42260"/>
    <lineage>
        <taxon>Eukaryota</taxon>
        <taxon>Fungi</taxon>
        <taxon>Dikarya</taxon>
        <taxon>Ascomycota</taxon>
        <taxon>Saccharomycotina</taxon>
        <taxon>Saccharomycetes</taxon>
        <taxon>Saccharomycetales</taxon>
        <taxon>Saccharomycetaceae</taxon>
        <taxon>Zygotorulaspora</taxon>
    </lineage>
</organism>
<feature type="compositionally biased region" description="Basic residues" evidence="1">
    <location>
        <begin position="435"/>
        <end position="452"/>
    </location>
</feature>
<feature type="compositionally biased region" description="Basic and acidic residues" evidence="1">
    <location>
        <begin position="420"/>
        <end position="429"/>
    </location>
</feature>
<feature type="compositionally biased region" description="Basic and acidic residues" evidence="1">
    <location>
        <begin position="347"/>
        <end position="358"/>
    </location>
</feature>
<feature type="compositionally biased region" description="Polar residues" evidence="1">
    <location>
        <begin position="313"/>
        <end position="337"/>
    </location>
</feature>
<feature type="compositionally biased region" description="Polar residues" evidence="1">
    <location>
        <begin position="143"/>
        <end position="169"/>
    </location>
</feature>
<evidence type="ECO:0000256" key="1">
    <source>
        <dbReference type="SAM" id="MobiDB-lite"/>
    </source>
</evidence>
<dbReference type="AlphaFoldDB" id="A0A7H9AZZ1"/>
<accession>A0A7H9AZZ1</accession>
<dbReference type="KEGG" id="zmk:HG535_0C02900"/>
<proteinExistence type="predicted"/>
<feature type="region of interest" description="Disordered" evidence="1">
    <location>
        <begin position="309"/>
        <end position="454"/>
    </location>
</feature>
<feature type="region of interest" description="Disordered" evidence="1">
    <location>
        <begin position="141"/>
        <end position="205"/>
    </location>
</feature>
<feature type="compositionally biased region" description="Polar residues" evidence="1">
    <location>
        <begin position="359"/>
        <end position="369"/>
    </location>
</feature>
<feature type="region of interest" description="Disordered" evidence="1">
    <location>
        <begin position="63"/>
        <end position="83"/>
    </location>
</feature>
<feature type="region of interest" description="Disordered" evidence="1">
    <location>
        <begin position="217"/>
        <end position="287"/>
    </location>
</feature>
<dbReference type="EMBL" id="CP058606">
    <property type="protein sequence ID" value="QLG71938.1"/>
    <property type="molecule type" value="Genomic_DNA"/>
</dbReference>
<dbReference type="GeneID" id="59235635"/>
<name>A0A7H9AZZ1_ZYGMR</name>
<feature type="compositionally biased region" description="Polar residues" evidence="1">
    <location>
        <begin position="230"/>
        <end position="257"/>
    </location>
</feature>
<evidence type="ECO:0000313" key="2">
    <source>
        <dbReference type="EMBL" id="QLG71938.1"/>
    </source>
</evidence>
<dbReference type="OrthoDB" id="4067583at2759"/>
<dbReference type="Proteomes" id="UP000509704">
    <property type="component" value="Chromosome 3"/>
</dbReference>